<dbReference type="AlphaFoldDB" id="A0A426YLP4"/>
<sequence>MNHIDEEKTATKKSLSHEVLIYSTIPRFFGHRRLRQSSRRLAVRRFAISGGTARCPRAISSFGAGRRHVSPRGEKERGDVALVTFIEWYRGILTHTELYPKFAILTLTARYERYIPVCQVAGTRIARYRVVPPKIDRQRSIEGRNRPSAVD</sequence>
<gene>
    <name evidence="1" type="ORF">B296_00041361</name>
</gene>
<accession>A0A426YLP4</accession>
<evidence type="ECO:0000313" key="1">
    <source>
        <dbReference type="EMBL" id="RRT52646.1"/>
    </source>
</evidence>
<dbReference type="EMBL" id="AMZH03011560">
    <property type="protein sequence ID" value="RRT52646.1"/>
    <property type="molecule type" value="Genomic_DNA"/>
</dbReference>
<reference evidence="1 2" key="1">
    <citation type="journal article" date="2014" name="Agronomy (Basel)">
        <title>A Draft Genome Sequence for Ensete ventricosum, the Drought-Tolerant Tree Against Hunger.</title>
        <authorList>
            <person name="Harrison J."/>
            <person name="Moore K.A."/>
            <person name="Paszkiewicz K."/>
            <person name="Jones T."/>
            <person name="Grant M."/>
            <person name="Ambacheew D."/>
            <person name="Muzemil S."/>
            <person name="Studholme D.J."/>
        </authorList>
    </citation>
    <scope>NUCLEOTIDE SEQUENCE [LARGE SCALE GENOMIC DNA]</scope>
</reference>
<evidence type="ECO:0000313" key="2">
    <source>
        <dbReference type="Proteomes" id="UP000287651"/>
    </source>
</evidence>
<comment type="caution">
    <text evidence="1">The sequence shown here is derived from an EMBL/GenBank/DDBJ whole genome shotgun (WGS) entry which is preliminary data.</text>
</comment>
<organism evidence="1 2">
    <name type="scientific">Ensete ventricosum</name>
    <name type="common">Abyssinian banana</name>
    <name type="synonym">Musa ensete</name>
    <dbReference type="NCBI Taxonomy" id="4639"/>
    <lineage>
        <taxon>Eukaryota</taxon>
        <taxon>Viridiplantae</taxon>
        <taxon>Streptophyta</taxon>
        <taxon>Embryophyta</taxon>
        <taxon>Tracheophyta</taxon>
        <taxon>Spermatophyta</taxon>
        <taxon>Magnoliopsida</taxon>
        <taxon>Liliopsida</taxon>
        <taxon>Zingiberales</taxon>
        <taxon>Musaceae</taxon>
        <taxon>Ensete</taxon>
    </lineage>
</organism>
<protein>
    <submittedName>
        <fullName evidence="1">Uncharacterized protein</fullName>
    </submittedName>
</protein>
<proteinExistence type="predicted"/>
<name>A0A426YLP4_ENSVE</name>
<dbReference type="Proteomes" id="UP000287651">
    <property type="component" value="Unassembled WGS sequence"/>
</dbReference>